<dbReference type="RefSeq" id="WP_264241275.1">
    <property type="nucleotide sequence ID" value="NZ_CP107567.1"/>
</dbReference>
<dbReference type="InterPro" id="IPR011547">
    <property type="entry name" value="SLC26A/SulP_dom"/>
</dbReference>
<feature type="transmembrane region" description="Helical" evidence="5">
    <location>
        <begin position="79"/>
        <end position="101"/>
    </location>
</feature>
<keyword evidence="8" id="KW-1185">Reference proteome</keyword>
<keyword evidence="4 5" id="KW-0472">Membrane</keyword>
<dbReference type="EMBL" id="CP107567">
    <property type="protein sequence ID" value="UYQ60126.1"/>
    <property type="molecule type" value="Genomic_DNA"/>
</dbReference>
<gene>
    <name evidence="7" type="ORF">OGH68_00630</name>
</gene>
<dbReference type="InterPro" id="IPR001902">
    <property type="entry name" value="SLC26A/SulP_fam"/>
</dbReference>
<accession>A0ABY6HZW7</accession>
<evidence type="ECO:0000256" key="5">
    <source>
        <dbReference type="SAM" id="Phobius"/>
    </source>
</evidence>
<evidence type="ECO:0000313" key="8">
    <source>
        <dbReference type="Proteomes" id="UP001163878"/>
    </source>
</evidence>
<feature type="transmembrane region" description="Helical" evidence="5">
    <location>
        <begin position="113"/>
        <end position="133"/>
    </location>
</feature>
<evidence type="ECO:0000256" key="4">
    <source>
        <dbReference type="ARBA" id="ARBA00023136"/>
    </source>
</evidence>
<feature type="transmembrane region" description="Helical" evidence="5">
    <location>
        <begin position="192"/>
        <end position="212"/>
    </location>
</feature>
<feature type="transmembrane region" description="Helical" evidence="5">
    <location>
        <begin position="320"/>
        <end position="350"/>
    </location>
</feature>
<evidence type="ECO:0000256" key="1">
    <source>
        <dbReference type="ARBA" id="ARBA00004141"/>
    </source>
</evidence>
<keyword evidence="2 5" id="KW-0812">Transmembrane</keyword>
<organism evidence="7 8">
    <name type="scientific">Streptomyces peucetius</name>
    <dbReference type="NCBI Taxonomy" id="1950"/>
    <lineage>
        <taxon>Bacteria</taxon>
        <taxon>Bacillati</taxon>
        <taxon>Actinomycetota</taxon>
        <taxon>Actinomycetes</taxon>
        <taxon>Kitasatosporales</taxon>
        <taxon>Streptomycetaceae</taxon>
        <taxon>Streptomyces</taxon>
    </lineage>
</organism>
<dbReference type="Proteomes" id="UP001163878">
    <property type="component" value="Chromosome"/>
</dbReference>
<reference evidence="7" key="1">
    <citation type="submission" date="2022-10" db="EMBL/GenBank/DDBJ databases">
        <title>Cytochrome P450 Catalyzes Benzene Ring Formation in the Biosynthesis of Trialkyl-Substituted Aromatic Polyketides.</title>
        <authorList>
            <person name="Zhao E."/>
            <person name="Ge H."/>
        </authorList>
    </citation>
    <scope>NUCLEOTIDE SEQUENCE</scope>
    <source>
        <strain evidence="7">NA0869</strain>
    </source>
</reference>
<dbReference type="PANTHER" id="PTHR11814">
    <property type="entry name" value="SULFATE TRANSPORTER"/>
    <property type="match status" value="1"/>
</dbReference>
<feature type="transmembrane region" description="Helical" evidence="5">
    <location>
        <begin position="163"/>
        <end position="180"/>
    </location>
</feature>
<feature type="transmembrane region" description="Helical" evidence="5">
    <location>
        <begin position="238"/>
        <end position="261"/>
    </location>
</feature>
<evidence type="ECO:0000313" key="7">
    <source>
        <dbReference type="EMBL" id="UYQ60126.1"/>
    </source>
</evidence>
<name>A0ABY6HZW7_STRPE</name>
<evidence type="ECO:0000259" key="6">
    <source>
        <dbReference type="Pfam" id="PF00916"/>
    </source>
</evidence>
<evidence type="ECO:0000256" key="2">
    <source>
        <dbReference type="ARBA" id="ARBA00022692"/>
    </source>
</evidence>
<protein>
    <submittedName>
        <fullName evidence="7">SulP family inorganic anion transporter</fullName>
    </submittedName>
</protein>
<feature type="transmembrane region" description="Helical" evidence="5">
    <location>
        <begin position="12"/>
        <end position="32"/>
    </location>
</feature>
<feature type="domain" description="SLC26A/SulP transporter" evidence="6">
    <location>
        <begin position="8"/>
        <end position="375"/>
    </location>
</feature>
<sequence>MLSKFPYLRQDFLASIVVFLVAVPLCVGVAVASGVPAELGLITGIVGGLVTGLMRGSSLQVSGPAAGLTVLVFEAVSEFGVATLGLIVLIAGLLQLAMGFLKIGRWFRAISVSVVEGMLCGIGLVIIAGQIYAAASLKAPETGIGKIAGLPGAFAEAHGNTEALASLAIGAGTIAVIVLWKKMPKAVQSVPGALAAVVLATLATLALSLPVATVQVEGLLGVIQPPGADAFGALANPAIWGTIVAFALIASAESLFSAAAVDRLHDGPRTEYNKEMVAQGAGNTVCGLLGALPMTAVIVRSSANVNAGAKTKASRVLHGVWLLLFATAMPWALALIPIPALASILVHAGWKLIPFRGIVSLWRGHRGEALILVVTAVSIVAVNMFEGVLIGLALSVAKTAWEASHLKTEVIDKGAGPIQVYLSGNATFLRLPKILDHLEALPQDRPIELNLSRLHHLDHACRMALETWAERHSSPDTDPVKVTTNT</sequence>
<dbReference type="Pfam" id="PF00916">
    <property type="entry name" value="Sulfate_transp"/>
    <property type="match status" value="1"/>
</dbReference>
<proteinExistence type="predicted"/>
<feature type="transmembrane region" description="Helical" evidence="5">
    <location>
        <begin position="370"/>
        <end position="397"/>
    </location>
</feature>
<keyword evidence="3 5" id="KW-1133">Transmembrane helix</keyword>
<comment type="subcellular location">
    <subcellularLocation>
        <location evidence="1">Membrane</location>
        <topology evidence="1">Multi-pass membrane protein</topology>
    </subcellularLocation>
</comment>
<evidence type="ECO:0000256" key="3">
    <source>
        <dbReference type="ARBA" id="ARBA00022989"/>
    </source>
</evidence>